<dbReference type="Gene3D" id="1.10.620.20">
    <property type="entry name" value="Ribonucleotide Reductase, subunit A"/>
    <property type="match status" value="1"/>
</dbReference>
<dbReference type="SUPFAM" id="SSF47240">
    <property type="entry name" value="Ferritin-like"/>
    <property type="match status" value="1"/>
</dbReference>
<dbReference type="EMBL" id="PSWU01000013">
    <property type="protein sequence ID" value="PPI13973.1"/>
    <property type="molecule type" value="Genomic_DNA"/>
</dbReference>
<evidence type="ECO:0000313" key="1">
    <source>
        <dbReference type="EMBL" id="PPI13973.1"/>
    </source>
</evidence>
<evidence type="ECO:0000313" key="2">
    <source>
        <dbReference type="Proteomes" id="UP000237966"/>
    </source>
</evidence>
<proteinExistence type="predicted"/>
<comment type="caution">
    <text evidence="1">The sequence shown here is derived from an EMBL/GenBank/DDBJ whole genome shotgun (WGS) entry which is preliminary data.</text>
</comment>
<organism evidence="1 2">
    <name type="scientific">Rathayibacter toxicus</name>
    <dbReference type="NCBI Taxonomy" id="145458"/>
    <lineage>
        <taxon>Bacteria</taxon>
        <taxon>Bacillati</taxon>
        <taxon>Actinomycetota</taxon>
        <taxon>Actinomycetes</taxon>
        <taxon>Micrococcales</taxon>
        <taxon>Microbacteriaceae</taxon>
        <taxon>Rathayibacter</taxon>
    </lineage>
</organism>
<accession>A0A2S5Y5F6</accession>
<name>A0A2S5Y5F6_9MICO</name>
<dbReference type="InterPro" id="IPR025859">
    <property type="entry name" value="AurF/CmlI"/>
</dbReference>
<dbReference type="InterPro" id="IPR009078">
    <property type="entry name" value="Ferritin-like_SF"/>
</dbReference>
<dbReference type="InterPro" id="IPR012348">
    <property type="entry name" value="RNR-like"/>
</dbReference>
<dbReference type="GO" id="GO:0016491">
    <property type="term" value="F:oxidoreductase activity"/>
    <property type="evidence" value="ECO:0007669"/>
    <property type="project" value="InterPro"/>
</dbReference>
<reference evidence="1 2" key="1">
    <citation type="submission" date="2018-02" db="EMBL/GenBank/DDBJ databases">
        <title>Bacteriophage NCPPB3778 and a type I-E CRISPR drive the evolution of the US Biological Select Agent, Rathayibacter toxicus.</title>
        <authorList>
            <person name="Davis E.W.II."/>
            <person name="Tabima J.F."/>
            <person name="Weisberg A.J."/>
            <person name="Lopes L.D."/>
            <person name="Wiseman M.S."/>
            <person name="Wiseman M.S."/>
            <person name="Pupko T."/>
            <person name="Belcher M.S."/>
            <person name="Sechler A.J."/>
            <person name="Tancos M.A."/>
            <person name="Schroeder B.K."/>
            <person name="Murray T.D."/>
            <person name="Luster D.G."/>
            <person name="Schneider W.L."/>
            <person name="Rogers E."/>
            <person name="Andreote F.D."/>
            <person name="Grunwald N.J."/>
            <person name="Putnam M.L."/>
            <person name="Chang J.H."/>
        </authorList>
    </citation>
    <scope>NUCLEOTIDE SEQUENCE [LARGE SCALE GENOMIC DNA]</scope>
    <source>
        <strain evidence="1 2">FH99</strain>
    </source>
</reference>
<gene>
    <name evidence="1" type="ORF">C5C51_09795</name>
</gene>
<evidence type="ECO:0008006" key="3">
    <source>
        <dbReference type="Google" id="ProtNLM"/>
    </source>
</evidence>
<protein>
    <recommendedName>
        <fullName evidence="3">Diiron oxygenase</fullName>
    </recommendedName>
</protein>
<dbReference type="Pfam" id="PF11583">
    <property type="entry name" value="AurF"/>
    <property type="match status" value="1"/>
</dbReference>
<dbReference type="AlphaFoldDB" id="A0A2S5Y5F6"/>
<sequence>MCGTLGLFADCPIADTCAIKALAWSAPQAEPDEFRSPFEPWYERSAVRSAPARVLDPVDRTQVMFSPDLVPVLQDTRVRSLGSEVVRAASIRQALRYLEFTAVLEARVVNDVVRDIMFLGAGVTLPPVMVRDAHRIYTDEAFHAQFSYELAAQITNLTGVAHDRTVEPYFVRRLRAVKAANEPSLRKLIDYLFVFVSETLITGSLSTAAQDSRVAPAVSESLRDHARDEGRHHVYFAEFFRRLWGALPGSVRVAVAPVIPDLIDAFLAPDVTMAREELKLYGFTADEANNIADGIAADAARGGRRAESARLTLQYVRESDADLTSPQALTRFEEMGMGRE</sequence>
<dbReference type="Proteomes" id="UP000237966">
    <property type="component" value="Unassembled WGS sequence"/>
</dbReference>